<dbReference type="Gene3D" id="2.70.70.10">
    <property type="entry name" value="Glucose Permease (Domain IIA)"/>
    <property type="match status" value="1"/>
</dbReference>
<dbReference type="EMBL" id="FOGI01000020">
    <property type="protein sequence ID" value="SES48582.1"/>
    <property type="molecule type" value="Genomic_DNA"/>
</dbReference>
<dbReference type="CDD" id="cd12797">
    <property type="entry name" value="M23_peptidase"/>
    <property type="match status" value="1"/>
</dbReference>
<dbReference type="Proteomes" id="UP000199051">
    <property type="component" value="Unassembled WGS sequence"/>
</dbReference>
<dbReference type="AlphaFoldDB" id="A0A1H9XR07"/>
<dbReference type="STRING" id="155974.SAMN04487818_12038"/>
<keyword evidence="4" id="KW-1185">Reference proteome</keyword>
<evidence type="ECO:0000259" key="2">
    <source>
        <dbReference type="Pfam" id="PF01551"/>
    </source>
</evidence>
<dbReference type="InterPro" id="IPR011055">
    <property type="entry name" value="Dup_hybrid_motif"/>
</dbReference>
<dbReference type="InterPro" id="IPR016047">
    <property type="entry name" value="M23ase_b-sheet_dom"/>
</dbReference>
<accession>A0A1H9XR07</accession>
<evidence type="ECO:0000313" key="4">
    <source>
        <dbReference type="Proteomes" id="UP000199051"/>
    </source>
</evidence>
<dbReference type="SUPFAM" id="SSF51261">
    <property type="entry name" value="Duplicated hybrid motif"/>
    <property type="match status" value="1"/>
</dbReference>
<keyword evidence="1" id="KW-0732">Signal</keyword>
<proteinExistence type="predicted"/>
<dbReference type="GO" id="GO:0004222">
    <property type="term" value="F:metalloendopeptidase activity"/>
    <property type="evidence" value="ECO:0007669"/>
    <property type="project" value="TreeGrafter"/>
</dbReference>
<dbReference type="InterPro" id="IPR050570">
    <property type="entry name" value="Cell_wall_metabolism_enzyme"/>
</dbReference>
<sequence length="171" mass="17883">MIRSMVAVASTTAVAAALLVFGGGVASAAPAFQVPFPCGQVWDGQTRTNHSPANAVDFNRANDDGDAVVASAAGRVSRVDNEGSVSYGRWIEIDHGSGWRSRYAHLSAQRVSVGQNVSRGQLIGNVGSTGGSTGPHLHFEQTLNGSAQKAVFNGTQALYWGTRAYTSRNTC</sequence>
<evidence type="ECO:0000313" key="3">
    <source>
        <dbReference type="EMBL" id="SES48582.1"/>
    </source>
</evidence>
<feature type="domain" description="M23ase beta-sheet core" evidence="2">
    <location>
        <begin position="55"/>
        <end position="148"/>
    </location>
</feature>
<feature type="signal peptide" evidence="1">
    <location>
        <begin position="1"/>
        <end position="28"/>
    </location>
</feature>
<protein>
    <submittedName>
        <fullName evidence="3">Peptidase family M23</fullName>
    </submittedName>
</protein>
<reference evidence="4" key="1">
    <citation type="submission" date="2016-10" db="EMBL/GenBank/DDBJ databases">
        <authorList>
            <person name="Varghese N."/>
            <person name="Submissions S."/>
        </authorList>
    </citation>
    <scope>NUCLEOTIDE SEQUENCE [LARGE SCALE GENOMIC DNA]</scope>
    <source>
        <strain evidence="4">DSM 44260</strain>
    </source>
</reference>
<dbReference type="PANTHER" id="PTHR21666">
    <property type="entry name" value="PEPTIDASE-RELATED"/>
    <property type="match status" value="1"/>
</dbReference>
<organism evidence="3 4">
    <name type="scientific">Actinokineospora terrae</name>
    <dbReference type="NCBI Taxonomy" id="155974"/>
    <lineage>
        <taxon>Bacteria</taxon>
        <taxon>Bacillati</taxon>
        <taxon>Actinomycetota</taxon>
        <taxon>Actinomycetes</taxon>
        <taxon>Pseudonocardiales</taxon>
        <taxon>Pseudonocardiaceae</taxon>
        <taxon>Actinokineospora</taxon>
    </lineage>
</organism>
<feature type="chain" id="PRO_5011452193" evidence="1">
    <location>
        <begin position="29"/>
        <end position="171"/>
    </location>
</feature>
<evidence type="ECO:0000256" key="1">
    <source>
        <dbReference type="SAM" id="SignalP"/>
    </source>
</evidence>
<dbReference type="PANTHER" id="PTHR21666:SF270">
    <property type="entry name" value="MUREIN HYDROLASE ACTIVATOR ENVC"/>
    <property type="match status" value="1"/>
</dbReference>
<dbReference type="Pfam" id="PF01551">
    <property type="entry name" value="Peptidase_M23"/>
    <property type="match status" value="1"/>
</dbReference>
<name>A0A1H9XR07_9PSEU</name>
<gene>
    <name evidence="3" type="ORF">SAMN04487818_12038</name>
</gene>